<organism evidence="1 2">
    <name type="scientific">Willisornis vidua</name>
    <name type="common">Xingu scale-backed antbird</name>
    <dbReference type="NCBI Taxonomy" id="1566151"/>
    <lineage>
        <taxon>Eukaryota</taxon>
        <taxon>Metazoa</taxon>
        <taxon>Chordata</taxon>
        <taxon>Craniata</taxon>
        <taxon>Vertebrata</taxon>
        <taxon>Euteleostomi</taxon>
        <taxon>Archelosauria</taxon>
        <taxon>Archosauria</taxon>
        <taxon>Dinosauria</taxon>
        <taxon>Saurischia</taxon>
        <taxon>Theropoda</taxon>
        <taxon>Coelurosauria</taxon>
        <taxon>Aves</taxon>
        <taxon>Neognathae</taxon>
        <taxon>Neoaves</taxon>
        <taxon>Telluraves</taxon>
        <taxon>Australaves</taxon>
        <taxon>Passeriformes</taxon>
        <taxon>Thamnophilidae</taxon>
        <taxon>Willisornis</taxon>
    </lineage>
</organism>
<reference evidence="1" key="1">
    <citation type="submission" date="2019-10" db="EMBL/GenBank/DDBJ databases">
        <authorList>
            <person name="Soares A.E.R."/>
            <person name="Aleixo A."/>
            <person name="Schneider P."/>
            <person name="Miyaki C.Y."/>
            <person name="Schneider M.P."/>
            <person name="Mello C."/>
            <person name="Vasconcelos A.T.R."/>
        </authorList>
    </citation>
    <scope>NUCLEOTIDE SEQUENCE</scope>
    <source>
        <tissue evidence="1">Muscle</tissue>
    </source>
</reference>
<sequence>MGADNFEFGPPPSCGKTFAKLQGSNYLSVTTKATPLPMPPDWNLDCDWELEIGLLSNQLRNVKDNKKGFFKYVSSQRKTMGNVGLLLEEVHALVTKDTGKAESPNAFFPSVFTAKANLLEFQTLKARNSEEKKTLPWSRRIGLMII</sequence>
<keyword evidence="2" id="KW-1185">Reference proteome</keyword>
<evidence type="ECO:0000313" key="2">
    <source>
        <dbReference type="Proteomes" id="UP001145742"/>
    </source>
</evidence>
<name>A0ABQ9DVE8_9PASS</name>
<dbReference type="EMBL" id="WHWB01031388">
    <property type="protein sequence ID" value="KAJ7428092.1"/>
    <property type="molecule type" value="Genomic_DNA"/>
</dbReference>
<gene>
    <name evidence="1" type="ORF">WISP_01927</name>
</gene>
<protein>
    <submittedName>
        <fullName evidence="1">Uncharacterized protein</fullName>
    </submittedName>
</protein>
<evidence type="ECO:0000313" key="1">
    <source>
        <dbReference type="EMBL" id="KAJ7428092.1"/>
    </source>
</evidence>
<accession>A0ABQ9DVE8</accession>
<comment type="caution">
    <text evidence="1">The sequence shown here is derived from an EMBL/GenBank/DDBJ whole genome shotgun (WGS) entry which is preliminary data.</text>
</comment>
<proteinExistence type="predicted"/>
<dbReference type="Proteomes" id="UP001145742">
    <property type="component" value="Unassembled WGS sequence"/>
</dbReference>